<keyword evidence="2" id="KW-1185">Reference proteome</keyword>
<accession>A0A423DMN8</accession>
<organism evidence="1 2">
    <name type="scientific">Pseudomonas vranovensis</name>
    <dbReference type="NCBI Taxonomy" id="321661"/>
    <lineage>
        <taxon>Bacteria</taxon>
        <taxon>Pseudomonadati</taxon>
        <taxon>Pseudomonadota</taxon>
        <taxon>Gammaproteobacteria</taxon>
        <taxon>Pseudomonadales</taxon>
        <taxon>Pseudomonadaceae</taxon>
        <taxon>Pseudomonas</taxon>
    </lineage>
</organism>
<dbReference type="AlphaFoldDB" id="A0A423DMN8"/>
<comment type="caution">
    <text evidence="1">The sequence shown here is derived from an EMBL/GenBank/DDBJ whole genome shotgun (WGS) entry which is preliminary data.</text>
</comment>
<name>A0A423DMN8_9PSED</name>
<protein>
    <submittedName>
        <fullName evidence="1">Uncharacterized protein</fullName>
    </submittedName>
</protein>
<dbReference type="Proteomes" id="UP000285286">
    <property type="component" value="Unassembled WGS sequence"/>
</dbReference>
<sequence>MAWDRLYCIAPGWRTLVPLLVCADDLDLSCTVIVAEQVADEQTVHWRRFGLLRDPITEPEPAVDWFAIPATRFDRAAFLATLDQFRSETDVKMEWD</sequence>
<reference evidence="1 2" key="1">
    <citation type="submission" date="2016-10" db="EMBL/GenBank/DDBJ databases">
        <title>Comparative genome analysis of multiple Pseudomonas spp. focuses on biocontrol and plant growth promoting traits.</title>
        <authorList>
            <person name="Tao X.-Y."/>
            <person name="Taylor C.G."/>
        </authorList>
    </citation>
    <scope>NUCLEOTIDE SEQUENCE [LARGE SCALE GENOMIC DNA]</scope>
    <source>
        <strain evidence="1 2">15D11</strain>
    </source>
</reference>
<evidence type="ECO:0000313" key="1">
    <source>
        <dbReference type="EMBL" id="ROL72831.1"/>
    </source>
</evidence>
<evidence type="ECO:0000313" key="2">
    <source>
        <dbReference type="Proteomes" id="UP000285286"/>
    </source>
</evidence>
<gene>
    <name evidence="1" type="ORF">BHU25_13560</name>
</gene>
<dbReference type="EMBL" id="MOAM01000022">
    <property type="protein sequence ID" value="ROL72831.1"/>
    <property type="molecule type" value="Genomic_DNA"/>
</dbReference>
<proteinExistence type="predicted"/>